<feature type="coiled-coil region" evidence="1">
    <location>
        <begin position="44"/>
        <end position="71"/>
    </location>
</feature>
<dbReference type="Proteomes" id="UP001358586">
    <property type="component" value="Chromosome 2"/>
</dbReference>
<organism evidence="2 3">
    <name type="scientific">Gossypium arboreum</name>
    <name type="common">Tree cotton</name>
    <name type="synonym">Gossypium nanking</name>
    <dbReference type="NCBI Taxonomy" id="29729"/>
    <lineage>
        <taxon>Eukaryota</taxon>
        <taxon>Viridiplantae</taxon>
        <taxon>Streptophyta</taxon>
        <taxon>Embryophyta</taxon>
        <taxon>Tracheophyta</taxon>
        <taxon>Spermatophyta</taxon>
        <taxon>Magnoliopsida</taxon>
        <taxon>eudicotyledons</taxon>
        <taxon>Gunneridae</taxon>
        <taxon>Pentapetalae</taxon>
        <taxon>rosids</taxon>
        <taxon>malvids</taxon>
        <taxon>Malvales</taxon>
        <taxon>Malvaceae</taxon>
        <taxon>Malvoideae</taxon>
        <taxon>Gossypium</taxon>
    </lineage>
</organism>
<keyword evidence="1" id="KW-0175">Coiled coil</keyword>
<keyword evidence="3" id="KW-1185">Reference proteome</keyword>
<evidence type="ECO:0000313" key="3">
    <source>
        <dbReference type="Proteomes" id="UP001358586"/>
    </source>
</evidence>
<sequence>MVQVSKITSLEHDLWSRALSEASRCYNRKITTLKRKHGYVQTKNNQLKEEINHLKDDKSILEELLKTQEESHKAEFERLRQSYDETFRKYQEDTQKNLIKMLLEWRSNMIIHAQVASDPLDLSKVYFDYLKDISMELLNFDICHPEDDE</sequence>
<comment type="caution">
    <text evidence="2">The sequence shown here is derived from an EMBL/GenBank/DDBJ whole genome shotgun (WGS) entry which is preliminary data.</text>
</comment>
<accession>A0ABR0QSN2</accession>
<reference evidence="2 3" key="1">
    <citation type="submission" date="2023-03" db="EMBL/GenBank/DDBJ databases">
        <title>WGS of Gossypium arboreum.</title>
        <authorList>
            <person name="Yu D."/>
        </authorList>
    </citation>
    <scope>NUCLEOTIDE SEQUENCE [LARGE SCALE GENOMIC DNA]</scope>
    <source>
        <tissue evidence="2">Leaf</tissue>
    </source>
</reference>
<dbReference type="EMBL" id="JARKNE010000002">
    <property type="protein sequence ID" value="KAK5842255.1"/>
    <property type="molecule type" value="Genomic_DNA"/>
</dbReference>
<evidence type="ECO:0000256" key="1">
    <source>
        <dbReference type="SAM" id="Coils"/>
    </source>
</evidence>
<name>A0ABR0QSN2_GOSAR</name>
<evidence type="ECO:0000313" key="2">
    <source>
        <dbReference type="EMBL" id="KAK5842255.1"/>
    </source>
</evidence>
<gene>
    <name evidence="2" type="ORF">PVK06_004591</name>
</gene>
<proteinExistence type="predicted"/>
<protein>
    <submittedName>
        <fullName evidence="2">Uncharacterized protein</fullName>
    </submittedName>
</protein>